<dbReference type="InterPro" id="IPR025532">
    <property type="entry name" value="G6P_1-epimerase"/>
</dbReference>
<evidence type="ECO:0000256" key="3">
    <source>
        <dbReference type="ARBA" id="ARBA00023235"/>
    </source>
</evidence>
<evidence type="ECO:0000256" key="1">
    <source>
        <dbReference type="ARBA" id="ARBA00001096"/>
    </source>
</evidence>
<evidence type="ECO:0000256" key="4">
    <source>
        <dbReference type="PIRNR" id="PIRNR016020"/>
    </source>
</evidence>
<comment type="similarity">
    <text evidence="2 4">Belongs to the glucose-6-phosphate 1-epimerase family.</text>
</comment>
<dbReference type="EMBL" id="BJUT01000011">
    <property type="protein sequence ID" value="GEK76180.1"/>
    <property type="molecule type" value="Genomic_DNA"/>
</dbReference>
<name>A0ABQ0UCM2_PSEAF</name>
<protein>
    <recommendedName>
        <fullName evidence="4">Putative glucose-6-phosphate 1-epimerase</fullName>
        <ecNumber evidence="4">5.1.3.15</ecNumber>
    </recommendedName>
</protein>
<evidence type="ECO:0000313" key="6">
    <source>
        <dbReference type="Proteomes" id="UP000321189"/>
    </source>
</evidence>
<dbReference type="Gene3D" id="2.70.98.10">
    <property type="match status" value="1"/>
</dbReference>
<organism evidence="5 6">
    <name type="scientific">Pseudoalteromonas atlantica</name>
    <name type="common">Alteromonas atlantica</name>
    <dbReference type="NCBI Taxonomy" id="288"/>
    <lineage>
        <taxon>Bacteria</taxon>
        <taxon>Pseudomonadati</taxon>
        <taxon>Pseudomonadota</taxon>
        <taxon>Gammaproteobacteria</taxon>
        <taxon>Alteromonadales</taxon>
        <taxon>Pseudoalteromonadaceae</taxon>
        <taxon>Pseudoalteromonas</taxon>
    </lineage>
</organism>
<dbReference type="CDD" id="cd09020">
    <property type="entry name" value="D-hex-6-P-epi_like"/>
    <property type="match status" value="1"/>
</dbReference>
<dbReference type="PIRSF" id="PIRSF016020">
    <property type="entry name" value="PHexose_mutarotase"/>
    <property type="match status" value="1"/>
</dbReference>
<dbReference type="EC" id="5.1.3.15" evidence="4"/>
<dbReference type="Proteomes" id="UP000321189">
    <property type="component" value="Unassembled WGS sequence"/>
</dbReference>
<evidence type="ECO:0000313" key="5">
    <source>
        <dbReference type="EMBL" id="GEK76180.1"/>
    </source>
</evidence>
<sequence>MKLSPSVSIEQSETGLEFIKVASSKCDAKIFLQGGQITEFIPKNNKPLIWVSKNETFQEGVSIRGGIPICWPWFGNHENQDWPAHGFARTSLWQADAVHEDDEHITISLNLPMKLVNPTYWPHHSALKVEFVLSEQLQVRLTTTNLSNSPFSYTQALHSYFPTSDIKHTHVEGLQGAQYIEFGEGPFAQNAPVKFTRETDMVYTQAAKQQHIHTPDGIINVSRENSSSCVLWNPWIEKSKRLSNFADDEYLSMVCLEAANVLEDNVTLEPKQSHTLVTTISWANSQ</sequence>
<evidence type="ECO:0000256" key="2">
    <source>
        <dbReference type="ARBA" id="ARBA00005866"/>
    </source>
</evidence>
<keyword evidence="3 4" id="KW-0413">Isomerase</keyword>
<dbReference type="InterPro" id="IPR008183">
    <property type="entry name" value="Aldose_1/G6P_1-epimerase"/>
</dbReference>
<keyword evidence="6" id="KW-1185">Reference proteome</keyword>
<dbReference type="PANTHER" id="PTHR11122">
    <property type="entry name" value="APOSPORY-ASSOCIATED PROTEIN C-RELATED"/>
    <property type="match status" value="1"/>
</dbReference>
<reference evidence="5 6" key="1">
    <citation type="submission" date="2019-07" db="EMBL/GenBank/DDBJ databases">
        <title>Whole genome shotgun sequence of Pseudoalteromonas atlantica NBRC 103033.</title>
        <authorList>
            <person name="Hosoyama A."/>
            <person name="Uohara A."/>
            <person name="Ohji S."/>
            <person name="Ichikawa N."/>
        </authorList>
    </citation>
    <scope>NUCLEOTIDE SEQUENCE [LARGE SCALE GENOMIC DNA]</scope>
    <source>
        <strain evidence="5 6">NBRC 103033</strain>
    </source>
</reference>
<dbReference type="RefSeq" id="WP_154945253.1">
    <property type="nucleotide sequence ID" value="NZ_BJUT01000011.1"/>
</dbReference>
<accession>A0ABQ0UCM2</accession>
<dbReference type="Pfam" id="PF01263">
    <property type="entry name" value="Aldose_epim"/>
    <property type="match status" value="1"/>
</dbReference>
<dbReference type="PANTHER" id="PTHR11122:SF13">
    <property type="entry name" value="GLUCOSE-6-PHOSPHATE 1-EPIMERASE"/>
    <property type="match status" value="1"/>
</dbReference>
<proteinExistence type="inferred from homology"/>
<dbReference type="InterPro" id="IPR014718">
    <property type="entry name" value="GH-type_carb-bd"/>
</dbReference>
<comment type="catalytic activity">
    <reaction evidence="1">
        <text>alpha-D-glucose 6-phosphate = beta-D-glucose 6-phosphate</text>
        <dbReference type="Rhea" id="RHEA:16249"/>
        <dbReference type="ChEBI" id="CHEBI:58225"/>
        <dbReference type="ChEBI" id="CHEBI:58247"/>
        <dbReference type="EC" id="5.1.3.15"/>
    </reaction>
</comment>
<dbReference type="InterPro" id="IPR011013">
    <property type="entry name" value="Gal_mutarotase_sf_dom"/>
</dbReference>
<dbReference type="SUPFAM" id="SSF74650">
    <property type="entry name" value="Galactose mutarotase-like"/>
    <property type="match status" value="1"/>
</dbReference>
<comment type="caution">
    <text evidence="5">The sequence shown here is derived from an EMBL/GenBank/DDBJ whole genome shotgun (WGS) entry which is preliminary data.</text>
</comment>
<gene>
    <name evidence="5" type="ORF">PAT01_14840</name>
</gene>